<dbReference type="GO" id="GO:0016020">
    <property type="term" value="C:membrane"/>
    <property type="evidence" value="ECO:0007669"/>
    <property type="project" value="UniProtKB-SubCell"/>
</dbReference>
<comment type="subcellular location">
    <subcellularLocation>
        <location evidence="2">Membrane</location>
        <topology evidence="2">Single-pass membrane protein</topology>
    </subcellularLocation>
</comment>
<reference evidence="18" key="1">
    <citation type="journal article" date="2019" name="Gigascience">
        <title>De novo genome assembly of the endangered Acer yangbiense, a plant species with extremely small populations endemic to Yunnan Province, China.</title>
        <authorList>
            <person name="Yang J."/>
            <person name="Wariss H.M."/>
            <person name="Tao L."/>
            <person name="Zhang R."/>
            <person name="Yun Q."/>
            <person name="Hollingsworth P."/>
            <person name="Dao Z."/>
            <person name="Luo G."/>
            <person name="Guo H."/>
            <person name="Ma Y."/>
            <person name="Sun W."/>
        </authorList>
    </citation>
    <scope>NUCLEOTIDE SEQUENCE [LARGE SCALE GENOMIC DNA]</scope>
    <source>
        <strain evidence="18">cv. br00</strain>
    </source>
</reference>
<gene>
    <name evidence="17" type="ORF">DKX38_024906</name>
</gene>
<evidence type="ECO:0000256" key="10">
    <source>
        <dbReference type="ARBA" id="ARBA00022833"/>
    </source>
</evidence>
<keyword evidence="6 15" id="KW-0812">Transmembrane</keyword>
<keyword evidence="18" id="KW-1185">Reference proteome</keyword>
<comment type="similarity">
    <text evidence="13">Belongs to the RING-type zinc finger family. ATL subfamily.</text>
</comment>
<keyword evidence="12 15" id="KW-0472">Membrane</keyword>
<evidence type="ECO:0000256" key="2">
    <source>
        <dbReference type="ARBA" id="ARBA00004167"/>
    </source>
</evidence>
<evidence type="ECO:0000256" key="14">
    <source>
        <dbReference type="PROSITE-ProRule" id="PRU00175"/>
    </source>
</evidence>
<evidence type="ECO:0000313" key="18">
    <source>
        <dbReference type="Proteomes" id="UP000326939"/>
    </source>
</evidence>
<evidence type="ECO:0000256" key="5">
    <source>
        <dbReference type="ARBA" id="ARBA00022679"/>
    </source>
</evidence>
<dbReference type="EC" id="2.3.2.27" evidence="4"/>
<accession>A0A5N5K0B9</accession>
<dbReference type="InterPro" id="IPR044600">
    <property type="entry name" value="ATL1/ATL16-like"/>
</dbReference>
<dbReference type="InterPro" id="IPR013083">
    <property type="entry name" value="Znf_RING/FYVE/PHD"/>
</dbReference>
<evidence type="ECO:0000256" key="13">
    <source>
        <dbReference type="ARBA" id="ARBA00024209"/>
    </source>
</evidence>
<evidence type="ECO:0000313" key="17">
    <source>
        <dbReference type="EMBL" id="KAB5520587.1"/>
    </source>
</evidence>
<evidence type="ECO:0000259" key="16">
    <source>
        <dbReference type="PROSITE" id="PS50089"/>
    </source>
</evidence>
<dbReference type="GO" id="GO:0061630">
    <property type="term" value="F:ubiquitin protein ligase activity"/>
    <property type="evidence" value="ECO:0007669"/>
    <property type="project" value="UniProtKB-EC"/>
</dbReference>
<keyword evidence="10" id="KW-0862">Zinc</keyword>
<dbReference type="EMBL" id="VDCV01000016">
    <property type="protein sequence ID" value="KAB5520587.1"/>
    <property type="molecule type" value="Genomic_DNA"/>
</dbReference>
<evidence type="ECO:0000256" key="1">
    <source>
        <dbReference type="ARBA" id="ARBA00000900"/>
    </source>
</evidence>
<comment type="catalytic activity">
    <reaction evidence="1">
        <text>S-ubiquitinyl-[E2 ubiquitin-conjugating enzyme]-L-cysteine + [acceptor protein]-L-lysine = [E2 ubiquitin-conjugating enzyme]-L-cysteine + N(6)-ubiquitinyl-[acceptor protein]-L-lysine.</text>
        <dbReference type="EC" id="2.3.2.27"/>
    </reaction>
</comment>
<dbReference type="AlphaFoldDB" id="A0A5N5K0B9"/>
<dbReference type="PANTHER" id="PTHR46913:SF1">
    <property type="entry name" value="RING-H2 FINGER PROTEIN ATL16"/>
    <property type="match status" value="1"/>
</dbReference>
<evidence type="ECO:0000256" key="12">
    <source>
        <dbReference type="ARBA" id="ARBA00023136"/>
    </source>
</evidence>
<dbReference type="SUPFAM" id="SSF57850">
    <property type="entry name" value="RING/U-box"/>
    <property type="match status" value="1"/>
</dbReference>
<proteinExistence type="inferred from homology"/>
<dbReference type="CDD" id="cd16461">
    <property type="entry name" value="RING-H2_EL5-like"/>
    <property type="match status" value="1"/>
</dbReference>
<dbReference type="PANTHER" id="PTHR46913">
    <property type="entry name" value="RING-H2 FINGER PROTEIN ATL16"/>
    <property type="match status" value="1"/>
</dbReference>
<comment type="pathway">
    <text evidence="3">Protein modification; protein ubiquitination.</text>
</comment>
<keyword evidence="5" id="KW-0808">Transferase</keyword>
<evidence type="ECO:0000256" key="11">
    <source>
        <dbReference type="ARBA" id="ARBA00022989"/>
    </source>
</evidence>
<keyword evidence="7" id="KW-0479">Metal-binding</keyword>
<evidence type="ECO:0000256" key="15">
    <source>
        <dbReference type="SAM" id="Phobius"/>
    </source>
</evidence>
<evidence type="ECO:0000256" key="7">
    <source>
        <dbReference type="ARBA" id="ARBA00022723"/>
    </source>
</evidence>
<feature type="domain" description="RING-type" evidence="16">
    <location>
        <begin position="120"/>
        <end position="162"/>
    </location>
</feature>
<dbReference type="GO" id="GO:0008270">
    <property type="term" value="F:zinc ion binding"/>
    <property type="evidence" value="ECO:0007669"/>
    <property type="project" value="UniProtKB-KW"/>
</dbReference>
<dbReference type="GO" id="GO:0016567">
    <property type="term" value="P:protein ubiquitination"/>
    <property type="evidence" value="ECO:0007669"/>
    <property type="project" value="InterPro"/>
</dbReference>
<dbReference type="SMART" id="SM00184">
    <property type="entry name" value="RING"/>
    <property type="match status" value="1"/>
</dbReference>
<comment type="caution">
    <text evidence="17">The sequence shown here is derived from an EMBL/GenBank/DDBJ whole genome shotgun (WGS) entry which is preliminary data.</text>
</comment>
<evidence type="ECO:0000256" key="3">
    <source>
        <dbReference type="ARBA" id="ARBA00004906"/>
    </source>
</evidence>
<dbReference type="InterPro" id="IPR001841">
    <property type="entry name" value="Znf_RING"/>
</dbReference>
<evidence type="ECO:0000256" key="9">
    <source>
        <dbReference type="ARBA" id="ARBA00022786"/>
    </source>
</evidence>
<organism evidence="17 18">
    <name type="scientific">Salix brachista</name>
    <dbReference type="NCBI Taxonomy" id="2182728"/>
    <lineage>
        <taxon>Eukaryota</taxon>
        <taxon>Viridiplantae</taxon>
        <taxon>Streptophyta</taxon>
        <taxon>Embryophyta</taxon>
        <taxon>Tracheophyta</taxon>
        <taxon>Spermatophyta</taxon>
        <taxon>Magnoliopsida</taxon>
        <taxon>eudicotyledons</taxon>
        <taxon>Gunneridae</taxon>
        <taxon>Pentapetalae</taxon>
        <taxon>rosids</taxon>
        <taxon>fabids</taxon>
        <taxon>Malpighiales</taxon>
        <taxon>Salicaceae</taxon>
        <taxon>Saliceae</taxon>
        <taxon>Salix</taxon>
    </lineage>
</organism>
<dbReference type="Proteomes" id="UP000326939">
    <property type="component" value="Chromosome 16"/>
</dbReference>
<keyword evidence="11 15" id="KW-1133">Transmembrane helix</keyword>
<evidence type="ECO:0000256" key="6">
    <source>
        <dbReference type="ARBA" id="ARBA00022692"/>
    </source>
</evidence>
<evidence type="ECO:0000256" key="4">
    <source>
        <dbReference type="ARBA" id="ARBA00012483"/>
    </source>
</evidence>
<name>A0A5N5K0B9_9ROSI</name>
<evidence type="ECO:0000256" key="8">
    <source>
        <dbReference type="ARBA" id="ARBA00022771"/>
    </source>
</evidence>
<dbReference type="Gene3D" id="3.30.40.10">
    <property type="entry name" value="Zinc/RING finger domain, C3HC4 (zinc finger)"/>
    <property type="match status" value="1"/>
</dbReference>
<keyword evidence="9" id="KW-0833">Ubl conjugation pathway</keyword>
<protein>
    <recommendedName>
        <fullName evidence="4">RING-type E3 ubiquitin transferase</fullName>
        <ecNumber evidence="4">2.3.2.27</ecNumber>
    </recommendedName>
</protein>
<keyword evidence="8 14" id="KW-0863">Zinc-finger</keyword>
<dbReference type="Pfam" id="PF13639">
    <property type="entry name" value="zf-RING_2"/>
    <property type="match status" value="1"/>
</dbReference>
<feature type="transmembrane region" description="Helical" evidence="15">
    <location>
        <begin position="27"/>
        <end position="53"/>
    </location>
</feature>
<sequence>MSSAVESPKHNPMSHLVNSISSYDSNIMLAAVISLLLVILFVLLLHIYAKWFLAQARHRRRSSSVSVSHVLRASRFNHFHNFTVDSTFSTSPSKGLDTAVISSIPSFVYKEEEGKKGLECVICLSPFEENEVGRSLTKCGHGFHVECIDMWLNSHSNCPVCRAPAVGDDSDVAIDDLKSTEVSRVSTDERGLSDGGASRLEIVTDFPNPDNESGNLVVNRDCLSESPSTSLSLGSSLKRMLSRNRSESKIFCKLHHFFLSPLPLLVRSCNPEQFDRLSPDSLSESTFLGSSTRKRKLYDSRLIARTISVYDPKVTCLLSTRHRKGKNLDRAVASHGVMASCIKQMIREMCKLGLPCCLGSRGDVVVEMDMATKLAYSYEGGGPSQQNASEVRNLLAQHEIKQKTRNLLLSLILIWV</sequence>
<dbReference type="PROSITE" id="PS50089">
    <property type="entry name" value="ZF_RING_2"/>
    <property type="match status" value="1"/>
</dbReference>